<dbReference type="SUPFAM" id="SSF51556">
    <property type="entry name" value="Metallo-dependent hydrolases"/>
    <property type="match status" value="1"/>
</dbReference>
<feature type="binding site" evidence="6">
    <location>
        <position position="223"/>
    </location>
    <ligand>
        <name>substrate</name>
    </ligand>
</feature>
<comment type="cofactor">
    <cofactor evidence="7">
        <name>a divalent metal cation</name>
        <dbReference type="ChEBI" id="CHEBI:60240"/>
    </cofactor>
    <text evidence="7">Binds 1 divalent metal cation per subunit.</text>
</comment>
<keyword evidence="2 7" id="KW-0479">Metal-binding</keyword>
<evidence type="ECO:0000256" key="2">
    <source>
        <dbReference type="ARBA" id="ARBA00022723"/>
    </source>
</evidence>
<dbReference type="PANTHER" id="PTHR11113:SF14">
    <property type="entry name" value="N-ACETYLGLUCOSAMINE-6-PHOSPHATE DEACETYLASE"/>
    <property type="match status" value="1"/>
</dbReference>
<feature type="binding site" evidence="6">
    <location>
        <begin position="306"/>
        <end position="308"/>
    </location>
    <ligand>
        <name>substrate</name>
    </ligand>
</feature>
<evidence type="ECO:0000313" key="10">
    <source>
        <dbReference type="Proteomes" id="UP000831290"/>
    </source>
</evidence>
<evidence type="ECO:0000256" key="5">
    <source>
        <dbReference type="PIRSR" id="PIRSR038994-1"/>
    </source>
</evidence>
<evidence type="ECO:0000256" key="7">
    <source>
        <dbReference type="PIRSR" id="PIRSR038994-3"/>
    </source>
</evidence>
<dbReference type="KEGG" id="fbm:MQE35_03650"/>
<dbReference type="PANTHER" id="PTHR11113">
    <property type="entry name" value="N-ACETYLGLUCOSAMINE-6-PHOSPHATE DEACETYLASE"/>
    <property type="match status" value="1"/>
</dbReference>
<feature type="binding site" evidence="7">
    <location>
        <position position="191"/>
    </location>
    <ligand>
        <name>Zn(2+)</name>
        <dbReference type="ChEBI" id="CHEBI:29105"/>
    </ligand>
</feature>
<feature type="binding site" evidence="6">
    <location>
        <position position="136"/>
    </location>
    <ligand>
        <name>substrate</name>
    </ligand>
</feature>
<gene>
    <name evidence="9" type="ORF">MQE35_03650</name>
</gene>
<keyword evidence="3 4" id="KW-0378">Hydrolase</keyword>
<dbReference type="InterPro" id="IPR032466">
    <property type="entry name" value="Metal_Hydrolase"/>
</dbReference>
<dbReference type="Pfam" id="PF01979">
    <property type="entry name" value="Amidohydro_1"/>
    <property type="match status" value="1"/>
</dbReference>
<dbReference type="Gene3D" id="3.20.20.140">
    <property type="entry name" value="Metal-dependent hydrolases"/>
    <property type="match status" value="1"/>
</dbReference>
<keyword evidence="4" id="KW-0119">Carbohydrate metabolism</keyword>
<evidence type="ECO:0000256" key="1">
    <source>
        <dbReference type="ARBA" id="ARBA00010716"/>
    </source>
</evidence>
<organism evidence="9 10">
    <name type="scientific">Abyssalbus ytuae</name>
    <dbReference type="NCBI Taxonomy" id="2926907"/>
    <lineage>
        <taxon>Bacteria</taxon>
        <taxon>Pseudomonadati</taxon>
        <taxon>Bacteroidota</taxon>
        <taxon>Flavobacteriia</taxon>
        <taxon>Flavobacteriales</taxon>
        <taxon>Flavobacteriaceae</taxon>
        <taxon>Abyssalbus</taxon>
    </lineage>
</organism>
<dbReference type="EMBL" id="CP094358">
    <property type="protein sequence ID" value="UOB18389.1"/>
    <property type="molecule type" value="Genomic_DNA"/>
</dbReference>
<comment type="similarity">
    <text evidence="1 4">Belongs to the metallo-dependent hydrolases superfamily. NagA family.</text>
</comment>
<proteinExistence type="inferred from homology"/>
<feature type="domain" description="Amidohydrolase-related" evidence="8">
    <location>
        <begin position="41"/>
        <end position="381"/>
    </location>
</feature>
<dbReference type="Proteomes" id="UP000831290">
    <property type="component" value="Chromosome"/>
</dbReference>
<dbReference type="GO" id="GO:0046872">
    <property type="term" value="F:metal ion binding"/>
    <property type="evidence" value="ECO:0007669"/>
    <property type="project" value="UniProtKB-KW"/>
</dbReference>
<evidence type="ECO:0000256" key="6">
    <source>
        <dbReference type="PIRSR" id="PIRSR038994-2"/>
    </source>
</evidence>
<protein>
    <submittedName>
        <fullName evidence="9">Amidohydrolase family protein</fullName>
    </submittedName>
</protein>
<feature type="binding site" evidence="6">
    <location>
        <position position="247"/>
    </location>
    <ligand>
        <name>substrate</name>
    </ligand>
</feature>
<dbReference type="RefSeq" id="WP_255844575.1">
    <property type="nucleotide sequence ID" value="NZ_CP094358.1"/>
</dbReference>
<name>A0A9E6ZM72_9FLAO</name>
<feature type="binding site" evidence="7">
    <location>
        <position position="123"/>
    </location>
    <ligand>
        <name>Zn(2+)</name>
        <dbReference type="ChEBI" id="CHEBI:29105"/>
    </ligand>
</feature>
<evidence type="ECO:0000313" key="9">
    <source>
        <dbReference type="EMBL" id="UOB18389.1"/>
    </source>
</evidence>
<keyword evidence="10" id="KW-1185">Reference proteome</keyword>
<dbReference type="GO" id="GO:0008448">
    <property type="term" value="F:N-acetylglucosamine-6-phosphate deacetylase activity"/>
    <property type="evidence" value="ECO:0007669"/>
    <property type="project" value="InterPro"/>
</dbReference>
<evidence type="ECO:0000256" key="4">
    <source>
        <dbReference type="PIRNR" id="PIRNR038994"/>
    </source>
</evidence>
<dbReference type="AlphaFoldDB" id="A0A9E6ZM72"/>
<dbReference type="GO" id="GO:0006046">
    <property type="term" value="P:N-acetylglucosamine catabolic process"/>
    <property type="evidence" value="ECO:0007669"/>
    <property type="project" value="TreeGrafter"/>
</dbReference>
<evidence type="ECO:0000259" key="8">
    <source>
        <dbReference type="Pfam" id="PF01979"/>
    </source>
</evidence>
<feature type="active site" description="Proton donor/acceptor" evidence="5">
    <location>
        <position position="269"/>
    </location>
</feature>
<feature type="binding site" evidence="6">
    <location>
        <begin position="215"/>
        <end position="216"/>
    </location>
    <ligand>
        <name>substrate</name>
    </ligand>
</feature>
<dbReference type="PIRSF" id="PIRSF038994">
    <property type="entry name" value="NagA"/>
    <property type="match status" value="1"/>
</dbReference>
<evidence type="ECO:0000256" key="3">
    <source>
        <dbReference type="ARBA" id="ARBA00022801"/>
    </source>
</evidence>
<accession>A0A9E6ZM72</accession>
<reference evidence="9" key="1">
    <citation type="submission" date="2022-03" db="EMBL/GenBank/DDBJ databases">
        <title>Description of Abyssus ytuae gen. nov., sp. nov., a novel member of the family Flavobacteriaceae isolated from the sediment of Mariana Trench.</title>
        <authorList>
            <person name="Zhang J."/>
            <person name="Xu X."/>
        </authorList>
    </citation>
    <scope>NUCLEOTIDE SEQUENCE</scope>
    <source>
        <strain evidence="9">MT3330</strain>
    </source>
</reference>
<dbReference type="InterPro" id="IPR003764">
    <property type="entry name" value="GlcNAc_6-P_deAcase"/>
</dbReference>
<sequence length="388" mass="42487">MRNMVLKALDYRTNQPVCMEIKNGFISSVTACQQKINSGLYIAPGLVDLQINGYQGIDFNKRGTNIYDIKKITQILFEKGITSYYPTVISNSDKATESLLTIIALACETFPEINACIGGIHLEGPFISPEDGPRGAHGKQFIKAPDWELFSRWQEAAGGRIRIVTLSPEWPESYNFIKRCVNSGITVSIGHTAASPEQIKRAIKAGATMSTHLGNASHAMLPRHLNYIWEQLASENLWSTIIADGFHLPDSVLKVFIKTKPDKSILVSDATSFAGLPAGSYSGHIGGDVELDATGRLFMKYNPNLLAGSAQSLLWCVNQLLQKNILPLPEAWDMASVKPTESLYGSVTNSLQAGNPADIVIFKKNKNNIEIIKTIKSGEVVFSGLDKN</sequence>
<feature type="binding site" evidence="7">
    <location>
        <position position="212"/>
    </location>
    <ligand>
        <name>Zn(2+)</name>
        <dbReference type="ChEBI" id="CHEBI:29105"/>
    </ligand>
</feature>
<dbReference type="InterPro" id="IPR006680">
    <property type="entry name" value="Amidohydro-rel"/>
</dbReference>